<feature type="chain" id="PRO_5036485779" description="C-type lectin domain-containing protein" evidence="2">
    <location>
        <begin position="22"/>
        <end position="163"/>
    </location>
</feature>
<keyword evidence="1" id="KW-1015">Disulfide bond</keyword>
<reference evidence="4" key="1">
    <citation type="submission" date="2022-08" db="UniProtKB">
        <authorList>
            <consortium name="EnsemblMetazoa"/>
        </authorList>
    </citation>
    <scope>IDENTIFICATION</scope>
    <source>
        <strain evidence="4">05x7-T-G4-1.051#20</strain>
    </source>
</reference>
<dbReference type="InterPro" id="IPR001304">
    <property type="entry name" value="C-type_lectin-like"/>
</dbReference>
<evidence type="ECO:0000259" key="3">
    <source>
        <dbReference type="PROSITE" id="PS50041"/>
    </source>
</evidence>
<sequence length="163" mass="18243">MVCRSLLLALIYVFTLNSCKGAGCHHGWVAYTDKCYMFSHMAEPWPTASSYCHSYHGKLAEPITPGEQSFLASHASSQKHLYWIGISDVIVENQWIYSSTQHSLVVSNWRHGQPDGHSGENCVLMDGHSQGQWRDTHCHVSERFVCEISLEESSFASPIAIIG</sequence>
<evidence type="ECO:0000313" key="5">
    <source>
        <dbReference type="Proteomes" id="UP000005408"/>
    </source>
</evidence>
<dbReference type="SMART" id="SM00034">
    <property type="entry name" value="CLECT"/>
    <property type="match status" value="1"/>
</dbReference>
<keyword evidence="2" id="KW-0732">Signal</keyword>
<dbReference type="PANTHER" id="PTHR22803">
    <property type="entry name" value="MANNOSE, PHOSPHOLIPASE, LECTIN RECEPTOR RELATED"/>
    <property type="match status" value="1"/>
</dbReference>
<dbReference type="InterPro" id="IPR016187">
    <property type="entry name" value="CTDL_fold"/>
</dbReference>
<accession>A0A8W8M6L0</accession>
<name>A0A8W8M6L0_MAGGI</name>
<proteinExistence type="predicted"/>
<keyword evidence="5" id="KW-1185">Reference proteome</keyword>
<dbReference type="InterPro" id="IPR018378">
    <property type="entry name" value="C-type_lectin_CS"/>
</dbReference>
<dbReference type="SUPFAM" id="SSF56436">
    <property type="entry name" value="C-type lectin-like"/>
    <property type="match status" value="1"/>
</dbReference>
<evidence type="ECO:0000256" key="2">
    <source>
        <dbReference type="SAM" id="SignalP"/>
    </source>
</evidence>
<protein>
    <recommendedName>
        <fullName evidence="3">C-type lectin domain-containing protein</fullName>
    </recommendedName>
</protein>
<organism evidence="4 5">
    <name type="scientific">Magallana gigas</name>
    <name type="common">Pacific oyster</name>
    <name type="synonym">Crassostrea gigas</name>
    <dbReference type="NCBI Taxonomy" id="29159"/>
    <lineage>
        <taxon>Eukaryota</taxon>
        <taxon>Metazoa</taxon>
        <taxon>Spiralia</taxon>
        <taxon>Lophotrochozoa</taxon>
        <taxon>Mollusca</taxon>
        <taxon>Bivalvia</taxon>
        <taxon>Autobranchia</taxon>
        <taxon>Pteriomorphia</taxon>
        <taxon>Ostreida</taxon>
        <taxon>Ostreoidea</taxon>
        <taxon>Ostreidae</taxon>
        <taxon>Magallana</taxon>
    </lineage>
</organism>
<dbReference type="OrthoDB" id="6153286at2759"/>
<evidence type="ECO:0000256" key="1">
    <source>
        <dbReference type="ARBA" id="ARBA00023157"/>
    </source>
</evidence>
<dbReference type="Pfam" id="PF00059">
    <property type="entry name" value="Lectin_C"/>
    <property type="match status" value="1"/>
</dbReference>
<dbReference type="Proteomes" id="UP000005408">
    <property type="component" value="Unassembled WGS sequence"/>
</dbReference>
<feature type="domain" description="C-type lectin" evidence="3">
    <location>
        <begin position="31"/>
        <end position="147"/>
    </location>
</feature>
<dbReference type="OMA" id="IVENQWI"/>
<dbReference type="AlphaFoldDB" id="A0A8W8M6L0"/>
<evidence type="ECO:0000313" key="4">
    <source>
        <dbReference type="EnsemblMetazoa" id="G32034.1:cds"/>
    </source>
</evidence>
<dbReference type="InterPro" id="IPR050111">
    <property type="entry name" value="C-type_lectin/snaclec_domain"/>
</dbReference>
<feature type="signal peptide" evidence="2">
    <location>
        <begin position="1"/>
        <end position="21"/>
    </location>
</feature>
<dbReference type="EnsemblMetazoa" id="G32034.1">
    <property type="protein sequence ID" value="G32034.1:cds"/>
    <property type="gene ID" value="G32034"/>
</dbReference>
<dbReference type="PROSITE" id="PS50041">
    <property type="entry name" value="C_TYPE_LECTIN_2"/>
    <property type="match status" value="1"/>
</dbReference>
<dbReference type="CDD" id="cd00037">
    <property type="entry name" value="CLECT"/>
    <property type="match status" value="1"/>
</dbReference>
<dbReference type="Gene3D" id="3.10.100.10">
    <property type="entry name" value="Mannose-Binding Protein A, subunit A"/>
    <property type="match status" value="1"/>
</dbReference>
<dbReference type="PROSITE" id="PS00615">
    <property type="entry name" value="C_TYPE_LECTIN_1"/>
    <property type="match status" value="1"/>
</dbReference>
<dbReference type="InterPro" id="IPR016186">
    <property type="entry name" value="C-type_lectin-like/link_sf"/>
</dbReference>